<evidence type="ECO:0000256" key="2">
    <source>
        <dbReference type="SAM" id="MobiDB-lite"/>
    </source>
</evidence>
<evidence type="ECO:0000313" key="5">
    <source>
        <dbReference type="Proteomes" id="UP001178507"/>
    </source>
</evidence>
<dbReference type="PANTHER" id="PTHR10127">
    <property type="entry name" value="DISCOIDIN, CUB, EGF, LAMININ , AND ZINC METALLOPROTEASE DOMAIN CONTAINING"/>
    <property type="match status" value="1"/>
</dbReference>
<sequence length="493" mass="53811">APAAGRVLLQRKKEEKEVVIQEAQKHRARRVRRRVRRVDLGHTAAAAAWVATPFSDCVQCPGGSLQIRSVQCLRIFDGAAVAETLCAAYPKPAATKSCDCAELPCNGNLTHMCHSSPGCAADEDLDVDFLDLGCYERVAGHGPPAAAATSAYDFTCMSYSGAVPCKSGVPFYSMRSNSMTPPMCYEFCTGKGLDIFALVDDVECRCGASAVNQNARAHQVDSQHLDFNLAALTLKQSDMGMCPLRVYRYAGHYEEGGVPYGQTQLLEEDETYLKSIFSGHLVTHLEDAAEGTKTVPPTPEPSLAQGEQTPEGYARNCWPDNCGPGRGPWEDRVSATPAGVWERYHEYVVIPYMFESGLDDARKQAFRVAVKRWHRQTCIVLQEKAEGTTMDRPYITVGAYDTGSCWLSGMGWPGFWNGQPQRSRINLGWSAVGSMVHEIGHAIGMNHEQKRADAAQAEKKTQTWAKHGCGGQNVGSILAKHKSGLTSFGTVCF</sequence>
<keyword evidence="1" id="KW-0479">Metal-binding</keyword>
<feature type="non-terminal residue" evidence="4">
    <location>
        <position position="1"/>
    </location>
</feature>
<dbReference type="GO" id="GO:0006508">
    <property type="term" value="P:proteolysis"/>
    <property type="evidence" value="ECO:0007669"/>
    <property type="project" value="UniProtKB-KW"/>
</dbReference>
<gene>
    <name evidence="4" type="ORF">EVOR1521_LOCUS6989</name>
</gene>
<accession>A0AA36MSD5</accession>
<keyword evidence="1" id="KW-0378">Hydrolase</keyword>
<comment type="cofactor">
    <cofactor evidence="1">
        <name>Zn(2+)</name>
        <dbReference type="ChEBI" id="CHEBI:29105"/>
    </cofactor>
    <text evidence="1">Binds 1 zinc ion per subunit.</text>
</comment>
<evidence type="ECO:0000313" key="4">
    <source>
        <dbReference type="EMBL" id="CAJ1378448.1"/>
    </source>
</evidence>
<keyword evidence="5" id="KW-1185">Reference proteome</keyword>
<keyword evidence="1" id="KW-0862">Zinc</keyword>
<name>A0AA36MSD5_9DINO</name>
<keyword evidence="1" id="KW-0482">Metalloprotease</keyword>
<dbReference type="PANTHER" id="PTHR10127:SF850">
    <property type="entry name" value="METALLOENDOPEPTIDASE"/>
    <property type="match status" value="1"/>
</dbReference>
<dbReference type="Pfam" id="PF01400">
    <property type="entry name" value="Astacin"/>
    <property type="match status" value="1"/>
</dbReference>
<keyword evidence="1" id="KW-0645">Protease</keyword>
<protein>
    <recommendedName>
        <fullName evidence="3">Peptidase M12A domain-containing protein</fullName>
    </recommendedName>
</protein>
<dbReference type="InterPro" id="IPR001506">
    <property type="entry name" value="Peptidase_M12A"/>
</dbReference>
<dbReference type="SUPFAM" id="SSF55486">
    <property type="entry name" value="Metalloproteases ('zincins'), catalytic domain"/>
    <property type="match status" value="1"/>
</dbReference>
<feature type="binding site" evidence="1">
    <location>
        <position position="447"/>
    </location>
    <ligand>
        <name>Zn(2+)</name>
        <dbReference type="ChEBI" id="CHEBI:29105"/>
        <note>catalytic</note>
    </ligand>
</feature>
<dbReference type="GO" id="GO:0004222">
    <property type="term" value="F:metalloendopeptidase activity"/>
    <property type="evidence" value="ECO:0007669"/>
    <property type="project" value="UniProtKB-UniRule"/>
</dbReference>
<dbReference type="Gene3D" id="3.40.390.10">
    <property type="entry name" value="Collagenase (Catalytic Domain)"/>
    <property type="match status" value="1"/>
</dbReference>
<evidence type="ECO:0000259" key="3">
    <source>
        <dbReference type="PROSITE" id="PS51864"/>
    </source>
</evidence>
<organism evidence="4 5">
    <name type="scientific">Effrenium voratum</name>
    <dbReference type="NCBI Taxonomy" id="2562239"/>
    <lineage>
        <taxon>Eukaryota</taxon>
        <taxon>Sar</taxon>
        <taxon>Alveolata</taxon>
        <taxon>Dinophyceae</taxon>
        <taxon>Suessiales</taxon>
        <taxon>Symbiodiniaceae</taxon>
        <taxon>Effrenium</taxon>
    </lineage>
</organism>
<feature type="active site" evidence="1">
    <location>
        <position position="438"/>
    </location>
</feature>
<dbReference type="Pfam" id="PF19030">
    <property type="entry name" value="TSP1_ADAMTS"/>
    <property type="match status" value="1"/>
</dbReference>
<comment type="caution">
    <text evidence="4">The sequence shown here is derived from an EMBL/GenBank/DDBJ whole genome shotgun (WGS) entry which is preliminary data.</text>
</comment>
<dbReference type="GO" id="GO:0008270">
    <property type="term" value="F:zinc ion binding"/>
    <property type="evidence" value="ECO:0007669"/>
    <property type="project" value="UniProtKB-UniRule"/>
</dbReference>
<proteinExistence type="predicted"/>
<dbReference type="AlphaFoldDB" id="A0AA36MSD5"/>
<dbReference type="EMBL" id="CAUJNA010000546">
    <property type="protein sequence ID" value="CAJ1378448.1"/>
    <property type="molecule type" value="Genomic_DNA"/>
</dbReference>
<dbReference type="PROSITE" id="PS51864">
    <property type="entry name" value="ASTACIN"/>
    <property type="match status" value="1"/>
</dbReference>
<feature type="binding site" evidence="1">
    <location>
        <position position="441"/>
    </location>
    <ligand>
        <name>Zn(2+)</name>
        <dbReference type="ChEBI" id="CHEBI:29105"/>
        <note>catalytic</note>
    </ligand>
</feature>
<feature type="binding site" evidence="1">
    <location>
        <position position="437"/>
    </location>
    <ligand>
        <name>Zn(2+)</name>
        <dbReference type="ChEBI" id="CHEBI:29105"/>
        <note>catalytic</note>
    </ligand>
</feature>
<feature type="domain" description="Peptidase M12A" evidence="3">
    <location>
        <begin position="332"/>
        <end position="453"/>
    </location>
</feature>
<dbReference type="InterPro" id="IPR024079">
    <property type="entry name" value="MetalloPept_cat_dom_sf"/>
</dbReference>
<dbReference type="InterPro" id="IPR006026">
    <property type="entry name" value="Peptidase_Metallo"/>
</dbReference>
<dbReference type="InterPro" id="IPR002889">
    <property type="entry name" value="WSC_carb-bd"/>
</dbReference>
<feature type="region of interest" description="Disordered" evidence="2">
    <location>
        <begin position="290"/>
        <end position="316"/>
    </location>
</feature>
<reference evidence="4" key="1">
    <citation type="submission" date="2023-08" db="EMBL/GenBank/DDBJ databases">
        <authorList>
            <person name="Chen Y."/>
            <person name="Shah S."/>
            <person name="Dougan E. K."/>
            <person name="Thang M."/>
            <person name="Chan C."/>
        </authorList>
    </citation>
    <scope>NUCLEOTIDE SEQUENCE</scope>
</reference>
<dbReference type="Pfam" id="PF01822">
    <property type="entry name" value="WSC"/>
    <property type="match status" value="1"/>
</dbReference>
<dbReference type="Proteomes" id="UP001178507">
    <property type="component" value="Unassembled WGS sequence"/>
</dbReference>
<comment type="caution">
    <text evidence="1">Lacks conserved residue(s) required for the propagation of feature annotation.</text>
</comment>
<evidence type="ECO:0000256" key="1">
    <source>
        <dbReference type="PROSITE-ProRule" id="PRU01211"/>
    </source>
</evidence>
<dbReference type="SMART" id="SM00235">
    <property type="entry name" value="ZnMc"/>
    <property type="match status" value="1"/>
</dbReference>